<organism evidence="6 7">
    <name type="scientific">Amycolatopsis japonica</name>
    <dbReference type="NCBI Taxonomy" id="208439"/>
    <lineage>
        <taxon>Bacteria</taxon>
        <taxon>Bacillati</taxon>
        <taxon>Actinomycetota</taxon>
        <taxon>Actinomycetes</taxon>
        <taxon>Pseudonocardiales</taxon>
        <taxon>Pseudonocardiaceae</taxon>
        <taxon>Amycolatopsis</taxon>
        <taxon>Amycolatopsis japonica group</taxon>
    </lineage>
</organism>
<dbReference type="RefSeq" id="WP_051972555.1">
    <property type="nucleotide sequence ID" value="NZ_CP008953.1"/>
</dbReference>
<dbReference type="GO" id="GO:0046872">
    <property type="term" value="F:metal ion binding"/>
    <property type="evidence" value="ECO:0007669"/>
    <property type="project" value="UniProtKB-KW"/>
</dbReference>
<dbReference type="Pfam" id="PF09360">
    <property type="entry name" value="zf-CDGSH"/>
    <property type="match status" value="1"/>
</dbReference>
<protein>
    <recommendedName>
        <fullName evidence="5">Iron-binding zinc finger CDGSH type domain-containing protein</fullName>
    </recommendedName>
</protein>
<dbReference type="AlphaFoldDB" id="A0A075V3E8"/>
<dbReference type="SMART" id="SM00704">
    <property type="entry name" value="ZnF_CDGSH"/>
    <property type="match status" value="1"/>
</dbReference>
<keyword evidence="7" id="KW-1185">Reference proteome</keyword>
<dbReference type="GO" id="GO:0005737">
    <property type="term" value="C:cytoplasm"/>
    <property type="evidence" value="ECO:0007669"/>
    <property type="project" value="UniProtKB-ARBA"/>
</dbReference>
<proteinExistence type="predicted"/>
<dbReference type="InterPro" id="IPR018967">
    <property type="entry name" value="FeS-contain_CDGSH-typ"/>
</dbReference>
<dbReference type="STRING" id="208439.AJAP_22550"/>
<evidence type="ECO:0000259" key="5">
    <source>
        <dbReference type="SMART" id="SM00704"/>
    </source>
</evidence>
<accession>A0A075V3E8</accession>
<evidence type="ECO:0000256" key="1">
    <source>
        <dbReference type="ARBA" id="ARBA00022714"/>
    </source>
</evidence>
<feature type="domain" description="Iron-binding zinc finger CDGSH type" evidence="5">
    <location>
        <begin position="40"/>
        <end position="77"/>
    </location>
</feature>
<sequence>MDAREPDRNGAAVQKPAPATVVVCEDGPVIIRGDYDLRSQTDEPIDPQRKTIALCRCGRSLQKPFCDGSHIWARGVTHGDRSNRT</sequence>
<gene>
    <name evidence="6" type="ORF">AJAP_22550</name>
</gene>
<dbReference type="GO" id="GO:0051537">
    <property type="term" value="F:2 iron, 2 sulfur cluster binding"/>
    <property type="evidence" value="ECO:0007669"/>
    <property type="project" value="UniProtKB-KW"/>
</dbReference>
<dbReference type="HOGENOM" id="CLU_173940_0_1_11"/>
<evidence type="ECO:0000256" key="4">
    <source>
        <dbReference type="ARBA" id="ARBA00023014"/>
    </source>
</evidence>
<keyword evidence="2" id="KW-0479">Metal-binding</keyword>
<keyword evidence="1" id="KW-0001">2Fe-2S</keyword>
<evidence type="ECO:0000256" key="2">
    <source>
        <dbReference type="ARBA" id="ARBA00022723"/>
    </source>
</evidence>
<dbReference type="InterPro" id="IPR042216">
    <property type="entry name" value="MitoNEET_CISD"/>
</dbReference>
<dbReference type="eggNOG" id="COG3369">
    <property type="taxonomic scope" value="Bacteria"/>
</dbReference>
<name>A0A075V3E8_9PSEU</name>
<keyword evidence="4" id="KW-0411">Iron-sulfur</keyword>
<keyword evidence="3" id="KW-0408">Iron</keyword>
<dbReference type="KEGG" id="aja:AJAP_22550"/>
<dbReference type="Gene3D" id="3.40.5.90">
    <property type="entry name" value="CDGSH iron-sulfur domain, mitoNEET-type"/>
    <property type="match status" value="1"/>
</dbReference>
<dbReference type="EMBL" id="CP008953">
    <property type="protein sequence ID" value="AIG77365.1"/>
    <property type="molecule type" value="Genomic_DNA"/>
</dbReference>
<evidence type="ECO:0000313" key="7">
    <source>
        <dbReference type="Proteomes" id="UP000028492"/>
    </source>
</evidence>
<dbReference type="Proteomes" id="UP000028492">
    <property type="component" value="Chromosome"/>
</dbReference>
<evidence type="ECO:0000256" key="3">
    <source>
        <dbReference type="ARBA" id="ARBA00023004"/>
    </source>
</evidence>
<reference evidence="6 7" key="1">
    <citation type="journal article" date="2014" name="J. Biotechnol.">
        <title>Complete genome sequence of the actinobacterium Amycolatopsis japonica MG417-CF17(T) (=DSM 44213T) producing (S,S)-N,N'-ethylenediaminedisuccinic acid.</title>
        <authorList>
            <person name="Stegmann E."/>
            <person name="Albersmeier A."/>
            <person name="Spohn M."/>
            <person name="Gert H."/>
            <person name="Weber T."/>
            <person name="Wohlleben W."/>
            <person name="Kalinowski J."/>
            <person name="Ruckert C."/>
        </authorList>
    </citation>
    <scope>NUCLEOTIDE SEQUENCE [LARGE SCALE GENOMIC DNA]</scope>
    <source>
        <strain evidence="7">MG417-CF17 (DSM 44213)</strain>
    </source>
</reference>
<evidence type="ECO:0000313" key="6">
    <source>
        <dbReference type="EMBL" id="AIG77365.1"/>
    </source>
</evidence>